<gene>
    <name evidence="1" type="ORF">RUN39_v1_1100014</name>
</gene>
<name>A0A0S4TYH9_RALSL</name>
<proteinExistence type="predicted"/>
<dbReference type="EMBL" id="LN899819">
    <property type="protein sequence ID" value="CUV15084.1"/>
    <property type="molecule type" value="Genomic_DNA"/>
</dbReference>
<dbReference type="AlphaFoldDB" id="A0A0S4TYH9"/>
<protein>
    <submittedName>
        <fullName evidence="1">Uncharacterized protein</fullName>
    </submittedName>
</protein>
<reference evidence="1" key="1">
    <citation type="submission" date="2015-10" db="EMBL/GenBank/DDBJ databases">
        <authorList>
            <person name="Gilbert D.G."/>
        </authorList>
    </citation>
    <scope>NUCLEOTIDE SEQUENCE</scope>
    <source>
        <strain evidence="1">Phyl III-seqv23</strain>
    </source>
</reference>
<organism evidence="1">
    <name type="scientific">Ralstonia solanacearum</name>
    <name type="common">Pseudomonas solanacearum</name>
    <dbReference type="NCBI Taxonomy" id="305"/>
    <lineage>
        <taxon>Bacteria</taxon>
        <taxon>Pseudomonadati</taxon>
        <taxon>Pseudomonadota</taxon>
        <taxon>Betaproteobacteria</taxon>
        <taxon>Burkholderiales</taxon>
        <taxon>Burkholderiaceae</taxon>
        <taxon>Ralstonia</taxon>
        <taxon>Ralstonia solanacearum species complex</taxon>
    </lineage>
</organism>
<evidence type="ECO:0000313" key="1">
    <source>
        <dbReference type="EMBL" id="CUV15084.1"/>
    </source>
</evidence>
<accession>A0A0S4TYH9</accession>
<sequence length="111" mass="11251">MAATVVGTSASTRTSRTGLLEGIATRAPVHIFASSKTSMAGALPGNRTSSTDAVRACGGGSLYVVAQPASHSAPPTPAAIVRIVMRPPAFLLFGLPDRPPRVKTAQGIAQV</sequence>